<sequence>MTKRLPAIATAIFLLLGLVSAPAQAANQAGGSCTKINQRTKIAGFDYICQQNPTVKKAKLTWLIKECIDSNNQYLAGKKAYAKKLQEKVELLAQFATAEAETGLTQADKDELAKSKAALLDSFDKLSRTAKNMYEMALSVRDLACTVGI</sequence>
<dbReference type="Proteomes" id="UP000740727">
    <property type="component" value="Unassembled WGS sequence"/>
</dbReference>
<proteinExistence type="predicted"/>
<protein>
    <submittedName>
        <fullName evidence="2">Uncharacterized protein</fullName>
    </submittedName>
</protein>
<dbReference type="AlphaFoldDB" id="A0A965GBQ1"/>
<evidence type="ECO:0000256" key="1">
    <source>
        <dbReference type="SAM" id="SignalP"/>
    </source>
</evidence>
<dbReference type="EMBL" id="RFXN01000008">
    <property type="protein sequence ID" value="NBR93511.1"/>
    <property type="molecule type" value="Genomic_DNA"/>
</dbReference>
<comment type="caution">
    <text evidence="2">The sequence shown here is derived from an EMBL/GenBank/DDBJ whole genome shotgun (WGS) entry which is preliminary data.</text>
</comment>
<evidence type="ECO:0000313" key="2">
    <source>
        <dbReference type="EMBL" id="NBR93511.1"/>
    </source>
</evidence>
<dbReference type="PROSITE" id="PS51257">
    <property type="entry name" value="PROKAR_LIPOPROTEIN"/>
    <property type="match status" value="1"/>
</dbReference>
<reference evidence="2" key="1">
    <citation type="submission" date="2018-10" db="EMBL/GenBank/DDBJ databases">
        <title>Iterative Subtractive Binning of Freshwater Chronoseries Metagenomes Recovers Nearly Complete Genomes from over Four Hundred Novel Species.</title>
        <authorList>
            <person name="Rodriguez-R L.M."/>
            <person name="Tsementzi D."/>
            <person name="Luo C."/>
            <person name="Konstantinidis K.T."/>
        </authorList>
    </citation>
    <scope>NUCLEOTIDE SEQUENCE</scope>
    <source>
        <strain evidence="2">WB5_2A_028</strain>
    </source>
</reference>
<organism evidence="2 3">
    <name type="scientific">Candidatus Fonsibacter lacus</name>
    <dbReference type="NCBI Taxonomy" id="2576439"/>
    <lineage>
        <taxon>Bacteria</taxon>
        <taxon>Pseudomonadati</taxon>
        <taxon>Pseudomonadota</taxon>
        <taxon>Alphaproteobacteria</taxon>
        <taxon>Candidatus Pelagibacterales</taxon>
        <taxon>Candidatus Pelagibacterales incertae sedis</taxon>
        <taxon>Candidatus Fonsibacter</taxon>
    </lineage>
</organism>
<evidence type="ECO:0000313" key="3">
    <source>
        <dbReference type="Proteomes" id="UP000740727"/>
    </source>
</evidence>
<gene>
    <name evidence="2" type="ORF">EBT44_01415</name>
</gene>
<name>A0A965GBQ1_9PROT</name>
<feature type="signal peptide" evidence="1">
    <location>
        <begin position="1"/>
        <end position="25"/>
    </location>
</feature>
<feature type="chain" id="PRO_5038019297" evidence="1">
    <location>
        <begin position="26"/>
        <end position="149"/>
    </location>
</feature>
<keyword evidence="1" id="KW-0732">Signal</keyword>
<accession>A0A965GBQ1</accession>